<proteinExistence type="inferred from homology"/>
<dbReference type="EMBL" id="FOLH01000003">
    <property type="protein sequence ID" value="SFC21846.1"/>
    <property type="molecule type" value="Genomic_DNA"/>
</dbReference>
<dbReference type="GO" id="GO:0006364">
    <property type="term" value="P:rRNA processing"/>
    <property type="evidence" value="ECO:0007669"/>
    <property type="project" value="UniProtKB-UniRule"/>
</dbReference>
<evidence type="ECO:0000256" key="3">
    <source>
        <dbReference type="ARBA" id="ARBA00022552"/>
    </source>
</evidence>
<dbReference type="Gene3D" id="2.30.30.240">
    <property type="entry name" value="PRC-barrel domain"/>
    <property type="match status" value="1"/>
</dbReference>
<dbReference type="PANTHER" id="PTHR33692:SF1">
    <property type="entry name" value="RIBOSOME MATURATION FACTOR RIMM"/>
    <property type="match status" value="1"/>
</dbReference>
<keyword evidence="1 5" id="KW-0963">Cytoplasm</keyword>
<comment type="similarity">
    <text evidence="5">Belongs to the RimM family.</text>
</comment>
<organism evidence="8 9">
    <name type="scientific">Marinospirillum celere</name>
    <dbReference type="NCBI Taxonomy" id="1122252"/>
    <lineage>
        <taxon>Bacteria</taxon>
        <taxon>Pseudomonadati</taxon>
        <taxon>Pseudomonadota</taxon>
        <taxon>Gammaproteobacteria</taxon>
        <taxon>Oceanospirillales</taxon>
        <taxon>Oceanospirillaceae</taxon>
        <taxon>Marinospirillum</taxon>
    </lineage>
</organism>
<evidence type="ECO:0000256" key="5">
    <source>
        <dbReference type="HAMAP-Rule" id="MF_00014"/>
    </source>
</evidence>
<dbReference type="GO" id="GO:0005737">
    <property type="term" value="C:cytoplasm"/>
    <property type="evidence" value="ECO:0007669"/>
    <property type="project" value="UniProtKB-SubCell"/>
</dbReference>
<dbReference type="AlphaFoldDB" id="A0A1I1HDG2"/>
<keyword evidence="9" id="KW-1185">Reference proteome</keyword>
<evidence type="ECO:0000259" key="7">
    <source>
        <dbReference type="Pfam" id="PF24986"/>
    </source>
</evidence>
<reference evidence="8 9" key="1">
    <citation type="submission" date="2016-10" db="EMBL/GenBank/DDBJ databases">
        <authorList>
            <person name="de Groot N.N."/>
        </authorList>
    </citation>
    <scope>NUCLEOTIDE SEQUENCE [LARGE SCALE GENOMIC DNA]</scope>
    <source>
        <strain evidence="8 9">DSM 18438</strain>
    </source>
</reference>
<dbReference type="Gene3D" id="2.40.30.60">
    <property type="entry name" value="RimM"/>
    <property type="match status" value="1"/>
</dbReference>
<dbReference type="SUPFAM" id="SSF50447">
    <property type="entry name" value="Translation proteins"/>
    <property type="match status" value="1"/>
</dbReference>
<keyword evidence="2 5" id="KW-0690">Ribosome biogenesis</keyword>
<dbReference type="InterPro" id="IPR011961">
    <property type="entry name" value="RimM"/>
</dbReference>
<evidence type="ECO:0000313" key="8">
    <source>
        <dbReference type="EMBL" id="SFC21846.1"/>
    </source>
</evidence>
<dbReference type="PANTHER" id="PTHR33692">
    <property type="entry name" value="RIBOSOME MATURATION FACTOR RIMM"/>
    <property type="match status" value="1"/>
</dbReference>
<evidence type="ECO:0000256" key="2">
    <source>
        <dbReference type="ARBA" id="ARBA00022517"/>
    </source>
</evidence>
<comment type="function">
    <text evidence="5">An accessory protein needed during the final step in the assembly of 30S ribosomal subunit, possibly for assembly of the head region. Essential for efficient processing of 16S rRNA. May be needed both before and after RbfA during the maturation of 16S rRNA. It has affinity for free ribosomal 30S subunits but not for 70S ribosomes.</text>
</comment>
<feature type="domain" description="RimM N-terminal" evidence="6">
    <location>
        <begin position="14"/>
        <end position="94"/>
    </location>
</feature>
<comment type="subunit">
    <text evidence="5">Binds ribosomal protein uS19.</text>
</comment>
<dbReference type="Proteomes" id="UP000199058">
    <property type="component" value="Unassembled WGS sequence"/>
</dbReference>
<dbReference type="GO" id="GO:0043022">
    <property type="term" value="F:ribosome binding"/>
    <property type="evidence" value="ECO:0007669"/>
    <property type="project" value="InterPro"/>
</dbReference>
<evidence type="ECO:0000256" key="4">
    <source>
        <dbReference type="ARBA" id="ARBA00023186"/>
    </source>
</evidence>
<dbReference type="GO" id="GO:0005840">
    <property type="term" value="C:ribosome"/>
    <property type="evidence" value="ECO:0007669"/>
    <property type="project" value="InterPro"/>
</dbReference>
<gene>
    <name evidence="5" type="primary">rimM</name>
    <name evidence="8" type="ORF">SAMN05660443_1940</name>
</gene>
<dbReference type="InterPro" id="IPR036976">
    <property type="entry name" value="RimM_N_sf"/>
</dbReference>
<dbReference type="InterPro" id="IPR056792">
    <property type="entry name" value="PRC_RimM"/>
</dbReference>
<feature type="domain" description="Ribosome maturation factor RimM PRC barrel" evidence="7">
    <location>
        <begin position="106"/>
        <end position="176"/>
    </location>
</feature>
<evidence type="ECO:0000256" key="1">
    <source>
        <dbReference type="ARBA" id="ARBA00022490"/>
    </source>
</evidence>
<accession>A0A1I1HDG2</accession>
<dbReference type="InterPro" id="IPR011033">
    <property type="entry name" value="PRC_barrel-like_sf"/>
</dbReference>
<evidence type="ECO:0000259" key="6">
    <source>
        <dbReference type="Pfam" id="PF01782"/>
    </source>
</evidence>
<keyword evidence="4 5" id="KW-0143">Chaperone</keyword>
<dbReference type="SUPFAM" id="SSF50346">
    <property type="entry name" value="PRC-barrel domain"/>
    <property type="match status" value="1"/>
</dbReference>
<dbReference type="NCBIfam" id="TIGR02273">
    <property type="entry name" value="16S_RimM"/>
    <property type="match status" value="1"/>
</dbReference>
<dbReference type="GO" id="GO:0042274">
    <property type="term" value="P:ribosomal small subunit biogenesis"/>
    <property type="evidence" value="ECO:0007669"/>
    <property type="project" value="UniProtKB-UniRule"/>
</dbReference>
<dbReference type="RefSeq" id="WP_091962641.1">
    <property type="nucleotide sequence ID" value="NZ_FOLH01000003.1"/>
</dbReference>
<dbReference type="InterPro" id="IPR009000">
    <property type="entry name" value="Transl_B-barrel_sf"/>
</dbReference>
<comment type="domain">
    <text evidence="5">The PRC barrel domain binds ribosomal protein uS19.</text>
</comment>
<dbReference type="Pfam" id="PF01782">
    <property type="entry name" value="RimM"/>
    <property type="match status" value="1"/>
</dbReference>
<protein>
    <recommendedName>
        <fullName evidence="5">Ribosome maturation factor RimM</fullName>
    </recommendedName>
</protein>
<dbReference type="HAMAP" id="MF_00014">
    <property type="entry name" value="Ribosome_mat_RimM"/>
    <property type="match status" value="1"/>
</dbReference>
<dbReference type="Pfam" id="PF24986">
    <property type="entry name" value="PRC_RimM"/>
    <property type="match status" value="1"/>
</dbReference>
<sequence length="179" mass="20343">MSKPHMNDAGEIQLGKITSIFGIKGWVKVYSYTDPMENLVEYPEWTLRHQDKTFQVQVTDGRKQGKGLIAKLKGYDTPEQARLLAGAVIYLQEKDLPELPEGEYYWNQLIGLKVINLQGLIFGKVDYLLETGANDVLVVKPLAESPDQEERLIPWLIPDVIKRVDLDAGILEVDWDADF</sequence>
<dbReference type="STRING" id="1122252.SAMN05660443_1940"/>
<evidence type="ECO:0000313" key="9">
    <source>
        <dbReference type="Proteomes" id="UP000199058"/>
    </source>
</evidence>
<name>A0A1I1HDG2_9GAMM</name>
<keyword evidence="3 5" id="KW-0698">rRNA processing</keyword>
<comment type="subcellular location">
    <subcellularLocation>
        <location evidence="5">Cytoplasm</location>
    </subcellularLocation>
</comment>
<dbReference type="OrthoDB" id="9783509at2"/>
<dbReference type="InterPro" id="IPR002676">
    <property type="entry name" value="RimM_N"/>
</dbReference>